<dbReference type="InterPro" id="IPR023408">
    <property type="entry name" value="MscS_beta-dom_sf"/>
</dbReference>
<dbReference type="Proteomes" id="UP000318681">
    <property type="component" value="Unassembled WGS sequence"/>
</dbReference>
<evidence type="ECO:0000259" key="9">
    <source>
        <dbReference type="Pfam" id="PF21082"/>
    </source>
</evidence>
<evidence type="ECO:0000256" key="1">
    <source>
        <dbReference type="ARBA" id="ARBA00004651"/>
    </source>
</evidence>
<comment type="similarity">
    <text evidence="2">Belongs to the MscS (TC 1.A.23) family.</text>
</comment>
<dbReference type="GO" id="GO:0008381">
    <property type="term" value="F:mechanosensitive monoatomic ion channel activity"/>
    <property type="evidence" value="ECO:0007669"/>
    <property type="project" value="UniProtKB-ARBA"/>
</dbReference>
<dbReference type="SUPFAM" id="SSF82861">
    <property type="entry name" value="Mechanosensitive channel protein MscS (YggB), transmembrane region"/>
    <property type="match status" value="1"/>
</dbReference>
<organism evidence="11 12">
    <name type="scientific">Alterirhizorhabdus solaris</name>
    <dbReference type="NCBI Taxonomy" id="2529389"/>
    <lineage>
        <taxon>Bacteria</taxon>
        <taxon>Pseudomonadati</taxon>
        <taxon>Pseudomonadota</taxon>
        <taxon>Alphaproteobacteria</taxon>
        <taxon>Sphingomonadales</taxon>
        <taxon>Rhizorhabdaceae</taxon>
        <taxon>Alterirhizorhabdus</taxon>
    </lineage>
</organism>
<dbReference type="InterPro" id="IPR011066">
    <property type="entry name" value="MscS_channel_C_sf"/>
</dbReference>
<evidence type="ECO:0000259" key="8">
    <source>
        <dbReference type="Pfam" id="PF00924"/>
    </source>
</evidence>
<dbReference type="RefSeq" id="WP_145155655.1">
    <property type="nucleotide sequence ID" value="NZ_VNIM01000146.1"/>
</dbReference>
<dbReference type="Gene3D" id="2.30.30.60">
    <property type="match status" value="1"/>
</dbReference>
<keyword evidence="12" id="KW-1185">Reference proteome</keyword>
<evidence type="ECO:0000313" key="11">
    <source>
        <dbReference type="EMBL" id="TVV70052.1"/>
    </source>
</evidence>
<feature type="transmembrane region" description="Helical" evidence="7">
    <location>
        <begin position="188"/>
        <end position="216"/>
    </location>
</feature>
<dbReference type="SUPFAM" id="SSF82689">
    <property type="entry name" value="Mechanosensitive channel protein MscS (YggB), C-terminal domain"/>
    <property type="match status" value="1"/>
</dbReference>
<dbReference type="Gene3D" id="1.10.287.1260">
    <property type="match status" value="1"/>
</dbReference>
<sequence>MTTKTDAAAAKAATLPKIPPIDRQIELFWQQSSEWASGHIVQIIAGCVIAVVIVAILLGVKALGVRMCRTDATHTQWRTVIGRAFSKTKLWFMVAVAAELVSGYAEAPGAVASTIRFIFTIATTLQAAIWARELILGIIEHRAGGTEEHSGLGSAMGIIRLLVTIALFAIATILILDNLGVNVTGLVAGLGIGGIAIGLAAQGIFSDLFAALAILFDKPFRRGDSVRWDTTSGTVEAIGLKTTRVRALTGEEVVISNANLLNKELHNMARLDRRRHVLTIGVIYQTPPETCAKIPEMIRAIVEGQPKCTLVRCGMTAFGASSLDYELQFDVHSQAYEEVFSARSAVCIAILKAFNEAGIEFAYPTQTSFTAAPDGRAVMPYPEQTRLVADHDLIVHGEPKGERAPA</sequence>
<comment type="caution">
    <text evidence="11">The sequence shown here is derived from an EMBL/GenBank/DDBJ whole genome shotgun (WGS) entry which is preliminary data.</text>
</comment>
<dbReference type="GO" id="GO:0005886">
    <property type="term" value="C:plasma membrane"/>
    <property type="evidence" value="ECO:0007669"/>
    <property type="project" value="UniProtKB-SubCell"/>
</dbReference>
<dbReference type="InterPro" id="IPR010920">
    <property type="entry name" value="LSM_dom_sf"/>
</dbReference>
<reference evidence="11 12" key="1">
    <citation type="submission" date="2019-07" db="EMBL/GenBank/DDBJ databases">
        <title>Sphingomonas solaris sp. nov., isolated from a solar panel from Boston, Massachusetts.</title>
        <authorList>
            <person name="Tanner K."/>
            <person name="Pascual J."/>
            <person name="Mancuso C."/>
            <person name="Pereto J."/>
            <person name="Khalil A."/>
            <person name="Vilanova C."/>
        </authorList>
    </citation>
    <scope>NUCLEOTIDE SEQUENCE [LARGE SCALE GENOMIC DNA]</scope>
    <source>
        <strain evidence="11 12">R4DWN</strain>
    </source>
</reference>
<evidence type="ECO:0000259" key="10">
    <source>
        <dbReference type="Pfam" id="PF21088"/>
    </source>
</evidence>
<dbReference type="OrthoDB" id="9809206at2"/>
<keyword evidence="4 7" id="KW-0812">Transmembrane</keyword>
<feature type="transmembrane region" description="Helical" evidence="7">
    <location>
        <begin position="111"/>
        <end position="131"/>
    </location>
</feature>
<gene>
    <name evidence="11" type="ORF">FOY91_20010</name>
</gene>
<dbReference type="PANTHER" id="PTHR30566:SF25">
    <property type="entry name" value="INNER MEMBRANE PROTEIN"/>
    <property type="match status" value="1"/>
</dbReference>
<feature type="domain" description="Mechanosensitive ion channel MscS" evidence="8">
    <location>
        <begin position="204"/>
        <end position="269"/>
    </location>
</feature>
<feature type="transmembrane region" description="Helical" evidence="7">
    <location>
        <begin position="39"/>
        <end position="60"/>
    </location>
</feature>
<evidence type="ECO:0000256" key="2">
    <source>
        <dbReference type="ARBA" id="ARBA00008017"/>
    </source>
</evidence>
<dbReference type="InterPro" id="IPR049142">
    <property type="entry name" value="MS_channel_1st"/>
</dbReference>
<dbReference type="InterPro" id="IPR011014">
    <property type="entry name" value="MscS_channel_TM-2"/>
</dbReference>
<dbReference type="Pfam" id="PF21088">
    <property type="entry name" value="MS_channel_1st"/>
    <property type="match status" value="1"/>
</dbReference>
<feature type="domain" description="Mechanosensitive ion channel transmembrane helices 2/3" evidence="10">
    <location>
        <begin position="163"/>
        <end position="202"/>
    </location>
</feature>
<dbReference type="AlphaFoldDB" id="A0A558QSK7"/>
<comment type="subcellular location">
    <subcellularLocation>
        <location evidence="1">Cell membrane</location>
        <topology evidence="1">Multi-pass membrane protein</topology>
    </subcellularLocation>
</comment>
<dbReference type="InterPro" id="IPR049278">
    <property type="entry name" value="MS_channel_C"/>
</dbReference>
<dbReference type="InterPro" id="IPR006685">
    <property type="entry name" value="MscS_channel_2nd"/>
</dbReference>
<keyword evidence="3" id="KW-1003">Cell membrane</keyword>
<evidence type="ECO:0000313" key="12">
    <source>
        <dbReference type="Proteomes" id="UP000318681"/>
    </source>
</evidence>
<keyword evidence="5 7" id="KW-1133">Transmembrane helix</keyword>
<name>A0A558QSK7_9SPHN</name>
<protein>
    <submittedName>
        <fullName evidence="11">Mechanosensitive ion channel family protein</fullName>
    </submittedName>
</protein>
<dbReference type="PANTHER" id="PTHR30566">
    <property type="entry name" value="YNAI-RELATED MECHANOSENSITIVE ION CHANNEL"/>
    <property type="match status" value="1"/>
</dbReference>
<proteinExistence type="inferred from homology"/>
<keyword evidence="6 7" id="KW-0472">Membrane</keyword>
<evidence type="ECO:0000256" key="3">
    <source>
        <dbReference type="ARBA" id="ARBA00022475"/>
    </source>
</evidence>
<dbReference type="EMBL" id="VNIM01000146">
    <property type="protein sequence ID" value="TVV70052.1"/>
    <property type="molecule type" value="Genomic_DNA"/>
</dbReference>
<feature type="domain" description="Mechanosensitive ion channel MscS C-terminal" evidence="9">
    <location>
        <begin position="277"/>
        <end position="361"/>
    </location>
</feature>
<accession>A0A558QSK7</accession>
<dbReference type="SUPFAM" id="SSF50182">
    <property type="entry name" value="Sm-like ribonucleoproteins"/>
    <property type="match status" value="1"/>
</dbReference>
<dbReference type="Pfam" id="PF21082">
    <property type="entry name" value="MS_channel_3rd"/>
    <property type="match status" value="1"/>
</dbReference>
<dbReference type="Gene3D" id="3.30.70.100">
    <property type="match status" value="1"/>
</dbReference>
<feature type="transmembrane region" description="Helical" evidence="7">
    <location>
        <begin position="152"/>
        <end position="176"/>
    </location>
</feature>
<evidence type="ECO:0000256" key="7">
    <source>
        <dbReference type="SAM" id="Phobius"/>
    </source>
</evidence>
<evidence type="ECO:0000256" key="5">
    <source>
        <dbReference type="ARBA" id="ARBA00022989"/>
    </source>
</evidence>
<evidence type="ECO:0000256" key="4">
    <source>
        <dbReference type="ARBA" id="ARBA00022692"/>
    </source>
</evidence>
<evidence type="ECO:0000256" key="6">
    <source>
        <dbReference type="ARBA" id="ARBA00023136"/>
    </source>
</evidence>
<dbReference type="Pfam" id="PF00924">
    <property type="entry name" value="MS_channel_2nd"/>
    <property type="match status" value="1"/>
</dbReference>